<name>A0ACB5UQ88_9FIRM</name>
<accession>A0ACB5UQ88</accession>
<evidence type="ECO:0000313" key="2">
    <source>
        <dbReference type="Proteomes" id="UP001374599"/>
    </source>
</evidence>
<dbReference type="EMBL" id="BTPU01000093">
    <property type="protein sequence ID" value="GMQ65027.1"/>
    <property type="molecule type" value="Genomic_DNA"/>
</dbReference>
<dbReference type="Proteomes" id="UP001374599">
    <property type="component" value="Unassembled WGS sequence"/>
</dbReference>
<evidence type="ECO:0000313" key="1">
    <source>
        <dbReference type="EMBL" id="GMQ65027.1"/>
    </source>
</evidence>
<organism evidence="1 2">
    <name type="scientific">Vallitalea maricola</name>
    <dbReference type="NCBI Taxonomy" id="3074433"/>
    <lineage>
        <taxon>Bacteria</taxon>
        <taxon>Bacillati</taxon>
        <taxon>Bacillota</taxon>
        <taxon>Clostridia</taxon>
        <taxon>Lachnospirales</taxon>
        <taxon>Vallitaleaceae</taxon>
        <taxon>Vallitalea</taxon>
    </lineage>
</organism>
<gene>
    <name evidence="1" type="ORF">AN2V17_42690</name>
</gene>
<keyword evidence="2" id="KW-1185">Reference proteome</keyword>
<protein>
    <submittedName>
        <fullName evidence="1">Uncharacterized protein</fullName>
    </submittedName>
</protein>
<reference evidence="1" key="1">
    <citation type="submission" date="2023-09" db="EMBL/GenBank/DDBJ databases">
        <title>Vallitalea sediminicola and Vallitalea maricola sp. nov., anaerobic bacteria isolated from marine sediment.</title>
        <authorList>
            <person name="Hirano S."/>
            <person name="Maeda A."/>
            <person name="Terahara T."/>
            <person name="Mori K."/>
            <person name="Hamada M."/>
            <person name="Matsumoto R."/>
            <person name="Kobayashi T."/>
        </authorList>
    </citation>
    <scope>NUCLEOTIDE SEQUENCE</scope>
    <source>
        <strain evidence="1">AN17-2</strain>
    </source>
</reference>
<proteinExistence type="predicted"/>
<comment type="caution">
    <text evidence="1">The sequence shown here is derived from an EMBL/GenBank/DDBJ whole genome shotgun (WGS) entry which is preliminary data.</text>
</comment>
<sequence length="613" mass="69361">MKVVFMFSGQGSQYYNMGLDLYNNNTIFKKYMNELDQIVIDNMGKSIIDVLYRSGSKNPFDNVLYTSVAIFMVEYSLANLLIETGINPDYVIGSSIGEYTSAAVSNVMSYDDTIRAILKLSQLVKDNCKEGSMLAVLENRKIYDDIPILKNNSEMAAVNFDSHFVLSGSIEGINEIQKYLKSQEIVCAKLPVRYAFHSSMMDIVATGYKDYLRTRILNKPQINYISCVTGGHIKDIKNDYYWDTVRKPIQFQNAVNNLDIDEEYYLIDVGPSGTLANFSKRIHSKGIKPNNFQIMTPFYNELKNLEMLTKYFPNGSKPSIKISSSNNNNKLTYMFPGQGSQVKGMGAGLFEEFRQLTNKASDILGYSIEELCIEDLNDLLSRTDYTQPALYVVTAMSYLKKIKETGQKPDFVIGHSLGEYVALFAAGAYDFETGLNIVKKRGELMNRATGGGMAAVIGLTSEEVEKVLIDNKLNTIDIANLNSMKQIVISGMKTDIEKAEEIFSSVEGTMMFIPLKTSGAFHSRYMEDARKEFEDYLYNISFSNLEIPVISNVNAREYTQRDIKTNLIEQINHSVRWEESIRYLIGFGKMEFEEIGPGNVLTKLVQRIKRESK</sequence>